<sequence>MRYRRANIGGATYFFTVNLADRKNTLLVEKIDLLREAMRKIRQSHPFGIIACVVLPDHLHAIWRLPLGDADFPLRWALIKAAFSRSIPKTELIRQSRKLKRERGIWQRRYWEHLIRDDDDLEKHVVYIYFNPVKHGYVTKAVDWPYSSIHREIRQGNIDKNWGTSSVSVDHYGE</sequence>
<keyword evidence="3" id="KW-1185">Reference proteome</keyword>
<organism evidence="2 3">
    <name type="scientific">Iodobacter violaceini</name>
    <dbReference type="NCBI Taxonomy" id="3044271"/>
    <lineage>
        <taxon>Bacteria</taxon>
        <taxon>Pseudomonadati</taxon>
        <taxon>Pseudomonadota</taxon>
        <taxon>Betaproteobacteria</taxon>
        <taxon>Neisseriales</taxon>
        <taxon>Chitinibacteraceae</taxon>
        <taxon>Iodobacter</taxon>
    </lineage>
</organism>
<dbReference type="EMBL" id="JAAOLX010000012">
    <property type="protein sequence ID" value="NHQ88209.1"/>
    <property type="molecule type" value="Genomic_DNA"/>
</dbReference>
<dbReference type="Proteomes" id="UP000712570">
    <property type="component" value="Unassembled WGS sequence"/>
</dbReference>
<accession>A0ABX0KWN2</accession>
<dbReference type="RefSeq" id="WP_166829771.1">
    <property type="nucleotide sequence ID" value="NZ_JAAOLX010000012.1"/>
</dbReference>
<dbReference type="NCBIfam" id="NF047646">
    <property type="entry name" value="REP_Tyr_transpos"/>
    <property type="match status" value="1"/>
</dbReference>
<evidence type="ECO:0000259" key="1">
    <source>
        <dbReference type="SMART" id="SM01321"/>
    </source>
</evidence>
<dbReference type="InterPro" id="IPR002686">
    <property type="entry name" value="Transposase_17"/>
</dbReference>
<comment type="caution">
    <text evidence="2">The sequence shown here is derived from an EMBL/GenBank/DDBJ whole genome shotgun (WGS) entry which is preliminary data.</text>
</comment>
<protein>
    <submittedName>
        <fullName evidence="2">Transposase</fullName>
    </submittedName>
</protein>
<dbReference type="Gene3D" id="3.30.70.1290">
    <property type="entry name" value="Transposase IS200-like"/>
    <property type="match status" value="1"/>
</dbReference>
<dbReference type="PANTHER" id="PTHR36966:SF1">
    <property type="entry name" value="REP-ASSOCIATED TYROSINE TRANSPOSASE"/>
    <property type="match status" value="1"/>
</dbReference>
<feature type="domain" description="Transposase IS200-like" evidence="1">
    <location>
        <begin position="8"/>
        <end position="131"/>
    </location>
</feature>
<gene>
    <name evidence="2" type="ORF">HA050_19065</name>
</gene>
<dbReference type="InterPro" id="IPR052715">
    <property type="entry name" value="RAYT_transposase"/>
</dbReference>
<dbReference type="SUPFAM" id="SSF143422">
    <property type="entry name" value="Transposase IS200-like"/>
    <property type="match status" value="1"/>
</dbReference>
<proteinExistence type="predicted"/>
<dbReference type="PANTHER" id="PTHR36966">
    <property type="entry name" value="REP-ASSOCIATED TYROSINE TRANSPOSASE"/>
    <property type="match status" value="1"/>
</dbReference>
<evidence type="ECO:0000313" key="3">
    <source>
        <dbReference type="Proteomes" id="UP000712570"/>
    </source>
</evidence>
<dbReference type="SMART" id="SM01321">
    <property type="entry name" value="Y1_Tnp"/>
    <property type="match status" value="1"/>
</dbReference>
<name>A0ABX0KWN2_9NEIS</name>
<reference evidence="2 3" key="1">
    <citation type="submission" date="2020-03" db="EMBL/GenBank/DDBJ databases">
        <title>Draft genome sequence of environmentally isolated violet-colored cultures.</title>
        <authorList>
            <person name="Wilson H.S."/>
        </authorList>
    </citation>
    <scope>NUCLEOTIDE SEQUENCE [LARGE SCALE GENOMIC DNA]</scope>
    <source>
        <strain evidence="2 3">HSC-16F04</strain>
    </source>
</reference>
<evidence type="ECO:0000313" key="2">
    <source>
        <dbReference type="EMBL" id="NHQ88209.1"/>
    </source>
</evidence>
<dbReference type="InterPro" id="IPR036515">
    <property type="entry name" value="Transposase_17_sf"/>
</dbReference>